<dbReference type="OrthoDB" id="35401at2157"/>
<name>J3A0B2_9EURY</name>
<dbReference type="InterPro" id="IPR017927">
    <property type="entry name" value="FAD-bd_FR_type"/>
</dbReference>
<dbReference type="InterPro" id="IPR001433">
    <property type="entry name" value="OxRdtase_FAD/NAD-bd"/>
</dbReference>
<dbReference type="InterPro" id="IPR039261">
    <property type="entry name" value="FNR_nucleotide-bd"/>
</dbReference>
<dbReference type="PANTHER" id="PTHR47354">
    <property type="entry name" value="NADH OXIDOREDUCTASE HCR"/>
    <property type="match status" value="1"/>
</dbReference>
<dbReference type="Proteomes" id="UP000007813">
    <property type="component" value="Unassembled WGS sequence"/>
</dbReference>
<dbReference type="AlphaFoldDB" id="J3A0B2"/>
<feature type="region of interest" description="Disordered" evidence="1">
    <location>
        <begin position="1"/>
        <end position="61"/>
    </location>
</feature>
<dbReference type="InterPro" id="IPR001709">
    <property type="entry name" value="Flavoprot_Pyr_Nucl_cyt_Rdtase"/>
</dbReference>
<feature type="domain" description="FAD-binding FR-type" evidence="2">
    <location>
        <begin position="81"/>
        <end position="180"/>
    </location>
</feature>
<dbReference type="InterPro" id="IPR008333">
    <property type="entry name" value="Cbr1-like_FAD-bd_dom"/>
</dbReference>
<proteinExistence type="predicted"/>
<gene>
    <name evidence="3" type="ORF">HSB1_28440</name>
</gene>
<dbReference type="Gene3D" id="3.40.50.80">
    <property type="entry name" value="Nucleotide-binding domain of ferredoxin-NADP reductase (FNR) module"/>
    <property type="match status" value="1"/>
</dbReference>
<dbReference type="SUPFAM" id="SSF52343">
    <property type="entry name" value="Ferredoxin reductase-like, C-terminal NADP-linked domain"/>
    <property type="match status" value="1"/>
</dbReference>
<feature type="compositionally biased region" description="Basic and acidic residues" evidence="1">
    <location>
        <begin position="23"/>
        <end position="53"/>
    </location>
</feature>
<dbReference type="Gene3D" id="2.40.30.10">
    <property type="entry name" value="Translation factors"/>
    <property type="match status" value="1"/>
</dbReference>
<protein>
    <recommendedName>
        <fullName evidence="2">FAD-binding FR-type domain-containing protein</fullName>
    </recommendedName>
</protein>
<evidence type="ECO:0000256" key="1">
    <source>
        <dbReference type="SAM" id="MobiDB-lite"/>
    </source>
</evidence>
<comment type="caution">
    <text evidence="3">The sequence shown here is derived from an EMBL/GenBank/DDBJ whole genome shotgun (WGS) entry which is preliminary data.</text>
</comment>
<dbReference type="PRINTS" id="PR00371">
    <property type="entry name" value="FPNCR"/>
</dbReference>
<dbReference type="PRINTS" id="PR00410">
    <property type="entry name" value="PHEHYDRXLASE"/>
</dbReference>
<evidence type="ECO:0000313" key="4">
    <source>
        <dbReference type="Proteomes" id="UP000007813"/>
    </source>
</evidence>
<dbReference type="InterPro" id="IPR050415">
    <property type="entry name" value="MRET"/>
</dbReference>
<dbReference type="RefSeq" id="WP_009375585.1">
    <property type="nucleotide sequence ID" value="NZ_ALJD01000007.1"/>
</dbReference>
<dbReference type="EMBL" id="ALJD01000007">
    <property type="protein sequence ID" value="EJN58763.1"/>
    <property type="molecule type" value="Genomic_DNA"/>
</dbReference>
<dbReference type="Pfam" id="PF00175">
    <property type="entry name" value="NAD_binding_1"/>
    <property type="match status" value="1"/>
</dbReference>
<evidence type="ECO:0000259" key="2">
    <source>
        <dbReference type="PROSITE" id="PS51384"/>
    </source>
</evidence>
<organism evidence="3 4">
    <name type="scientific">Halogranum salarium B-1</name>
    <dbReference type="NCBI Taxonomy" id="1210908"/>
    <lineage>
        <taxon>Archaea</taxon>
        <taxon>Methanobacteriati</taxon>
        <taxon>Methanobacteriota</taxon>
        <taxon>Stenosarchaea group</taxon>
        <taxon>Halobacteria</taxon>
        <taxon>Halobacteriales</taxon>
        <taxon>Haloferacaceae</taxon>
    </lineage>
</organism>
<dbReference type="PANTHER" id="PTHR47354:SF5">
    <property type="entry name" value="PROTEIN RFBI"/>
    <property type="match status" value="1"/>
</dbReference>
<dbReference type="Pfam" id="PF00970">
    <property type="entry name" value="FAD_binding_6"/>
    <property type="match status" value="1"/>
</dbReference>
<sequence>MEQDPDRPQEKPDPVVDQTARVTEARPMDESRADEVGEELSRRWPDVAERLDGDADADEPTDVRGWKQVVDELVEAGEERTADEIDTLIDRADRSYPSLLGLRLTPDEQRLAFDPGQYVRISFEEEEPRVYSLASSPNEDELELCITRVPGGELTPSLLDGAERGDDLFVRGPFGDELSLLDESDRYMVFVATGTGVAPLRSMIRYTFEEGLDSHDGENRDVWLFLGASWRDDLPYHAEFEELSREHENFHYVPTLSQERLLTDWVGETAYVQQTLVKYLAEGVDRERVPEELHGHLDSEARYDIDARLDPENAELYICGVGRMCESVTDVTERLGLPERVSKVESYG</sequence>
<dbReference type="GO" id="GO:0016491">
    <property type="term" value="F:oxidoreductase activity"/>
    <property type="evidence" value="ECO:0007669"/>
    <property type="project" value="InterPro"/>
</dbReference>
<accession>J3A0B2</accession>
<reference evidence="3 4" key="1">
    <citation type="journal article" date="2012" name="J. Bacteriol.">
        <title>Draft Genome Sequence of the Extremely Halophilic Archaeon Halogranum salarium B-1T.</title>
        <authorList>
            <person name="Kim K.K."/>
            <person name="Lee K.C."/>
            <person name="Lee J.S."/>
        </authorList>
    </citation>
    <scope>NUCLEOTIDE SEQUENCE [LARGE SCALE GENOMIC DNA]</scope>
    <source>
        <strain evidence="3 4">B-1</strain>
    </source>
</reference>
<dbReference type="PROSITE" id="PS51384">
    <property type="entry name" value="FAD_FR"/>
    <property type="match status" value="1"/>
</dbReference>
<dbReference type="eggNOG" id="arCOG02200">
    <property type="taxonomic scope" value="Archaea"/>
</dbReference>
<dbReference type="InterPro" id="IPR017938">
    <property type="entry name" value="Riboflavin_synthase-like_b-brl"/>
</dbReference>
<dbReference type="SUPFAM" id="SSF63380">
    <property type="entry name" value="Riboflavin synthase domain-like"/>
    <property type="match status" value="1"/>
</dbReference>
<evidence type="ECO:0000313" key="3">
    <source>
        <dbReference type="EMBL" id="EJN58763.1"/>
    </source>
</evidence>
<feature type="compositionally biased region" description="Basic and acidic residues" evidence="1">
    <location>
        <begin position="1"/>
        <end position="14"/>
    </location>
</feature>